<accession>A0ABS3Q034</accession>
<sequence>MKNFLSVLCCLLVTTMLAQKKDWEQQYELVSPFGFNEGLCAVMNDGKWGYVNEKGKLVIPLKYDAVDYFSHGLAIAGFYDKGYGFIDTKGKLVIPYRFHYAYPFYGNAAPVCVDYKWGFVGRDGELHTLFEYHEAHRFKDGLSRVMKNRKYGFVDKDGREVIGLEYDQADDFYNGLAAVKKDDKWGYINTLGKVVIPFQYSMATPFEENGEAMVYMYGTAITINKNNECVYGAEELKNLYKTNKKGWEVYYEFIGKTQHGLTQVGNNSRMGLISKSGKVIIPVIYDEVHIENGLVFVSIDGKRGIFTLDGRTILPPFYDMLNFLKDKANLIETFRNRSFSVVNNKGAVIVPEDEYTYIDDDQWNSGTIQVNHRNGKWGLYSYEGKELLPVKYDKIEPFIYNRTETRVYIGDKSFVINKEGKCVRDCENNTE</sequence>
<feature type="chain" id="PRO_5046309024" evidence="1">
    <location>
        <begin position="21"/>
        <end position="431"/>
    </location>
</feature>
<evidence type="ECO:0000256" key="1">
    <source>
        <dbReference type="SAM" id="SignalP"/>
    </source>
</evidence>
<feature type="signal peptide" evidence="1">
    <location>
        <begin position="1"/>
        <end position="20"/>
    </location>
</feature>
<evidence type="ECO:0000313" key="3">
    <source>
        <dbReference type="Proteomes" id="UP000681610"/>
    </source>
</evidence>
<reference evidence="2 3" key="1">
    <citation type="submission" date="2021-03" db="EMBL/GenBank/DDBJ databases">
        <title>Isolation and description of Capnocytophaga bilenii sp. nov., a novel Capnocytophaga species, isolated from a gingivitis subject.</title>
        <authorList>
            <person name="Antezack A."/>
            <person name="Monnet-Corti V."/>
            <person name="La Scola B."/>
        </authorList>
    </citation>
    <scope>NUCLEOTIDE SEQUENCE [LARGE SCALE GENOMIC DNA]</scope>
    <source>
        <strain evidence="2 3">Marseille-Q4570</strain>
    </source>
</reference>
<dbReference type="InterPro" id="IPR032774">
    <property type="entry name" value="WG_beta_rep"/>
</dbReference>
<dbReference type="SUPFAM" id="SSF69360">
    <property type="entry name" value="Cell wall binding repeat"/>
    <property type="match status" value="1"/>
</dbReference>
<evidence type="ECO:0000313" key="2">
    <source>
        <dbReference type="EMBL" id="MBO1884941.1"/>
    </source>
</evidence>
<dbReference type="EMBL" id="JAGDYP010000009">
    <property type="protein sequence ID" value="MBO1884941.1"/>
    <property type="molecule type" value="Genomic_DNA"/>
</dbReference>
<comment type="caution">
    <text evidence="2">The sequence shown here is derived from an EMBL/GenBank/DDBJ whole genome shotgun (WGS) entry which is preliminary data.</text>
</comment>
<name>A0ABS3Q034_9FLAO</name>
<keyword evidence="1" id="KW-0732">Signal</keyword>
<protein>
    <submittedName>
        <fullName evidence="2">WG repeat-containing protein</fullName>
    </submittedName>
</protein>
<gene>
    <name evidence="2" type="ORF">J4N46_11090</name>
</gene>
<dbReference type="PANTHER" id="PTHR37841:SF1">
    <property type="entry name" value="DUF3298 DOMAIN-CONTAINING PROTEIN"/>
    <property type="match status" value="1"/>
</dbReference>
<proteinExistence type="predicted"/>
<keyword evidence="3" id="KW-1185">Reference proteome</keyword>
<dbReference type="PANTHER" id="PTHR37841">
    <property type="entry name" value="GLR2918 PROTEIN"/>
    <property type="match status" value="1"/>
</dbReference>
<dbReference type="RefSeq" id="WP_208059345.1">
    <property type="nucleotide sequence ID" value="NZ_JAGDYP010000009.1"/>
</dbReference>
<dbReference type="Pfam" id="PF14903">
    <property type="entry name" value="WG_beta_rep"/>
    <property type="match status" value="5"/>
</dbReference>
<organism evidence="2 3">
    <name type="scientific">Capnocytophaga bilenii</name>
    <dbReference type="NCBI Taxonomy" id="2819369"/>
    <lineage>
        <taxon>Bacteria</taxon>
        <taxon>Pseudomonadati</taxon>
        <taxon>Bacteroidota</taxon>
        <taxon>Flavobacteriia</taxon>
        <taxon>Flavobacteriales</taxon>
        <taxon>Flavobacteriaceae</taxon>
        <taxon>Capnocytophaga</taxon>
    </lineage>
</organism>
<dbReference type="Proteomes" id="UP000681610">
    <property type="component" value="Unassembled WGS sequence"/>
</dbReference>